<sequence>MKKMKLLVMAITSAIYTAGASETPEFEVTHRFEANTPALASEVNENFEEIANQLNINMGNVNELSATQLTTHNKLIAVESETVEVKARIDSTAGSVNELANTQSSFSEQLEALKAVVANGPGNEDFADLTQRLSTLESASTPIIVTSDNHAMYQSQSIDERFAIIEGNLTIEATYDKTLKVDNGIFLGGSFTGSPVSETESQLPTLEIGTDSVIIGASFSNIKLEGSNITCIRCTFRGDITFSSGIKLDHSLLEDVAQNTVTSIEHITNSDIRNSQLTRVENIESSDIKDSVIGSTEHLIQAVLSSRIDDSDIYLSGRLLNNVLDDSWIEVGNRRNIIANNIFDDMQNGKNEYIHFNLGISGYRYNLLSGNVFDASSSSPRHIFISGENSSPHNIIVIKDNQFIKANTVLEVDTSQAANIVVKDNELYQTSLNYAGSNVTGNITL</sequence>
<dbReference type="RefSeq" id="WP_138538273.1">
    <property type="nucleotide sequence ID" value="NZ_CP045429.1"/>
</dbReference>
<dbReference type="SUPFAM" id="SSF51126">
    <property type="entry name" value="Pectin lyase-like"/>
    <property type="match status" value="1"/>
</dbReference>
<name>A0A5S3UXA1_9GAMM</name>
<evidence type="ECO:0000313" key="2">
    <source>
        <dbReference type="Proteomes" id="UP000305729"/>
    </source>
</evidence>
<dbReference type="InterPro" id="IPR011050">
    <property type="entry name" value="Pectin_lyase_fold/virulence"/>
</dbReference>
<evidence type="ECO:0008006" key="3">
    <source>
        <dbReference type="Google" id="ProtNLM"/>
    </source>
</evidence>
<protein>
    <recommendedName>
        <fullName evidence="3">Right handed beta helix domain-containing protein</fullName>
    </recommendedName>
</protein>
<reference evidence="1 2" key="1">
    <citation type="submission" date="2019-10" db="EMBL/GenBank/DDBJ databases">
        <title>Pseudoalteromonas rubra S4059.</title>
        <authorList>
            <person name="Paulsen S."/>
            <person name="Wang X."/>
        </authorList>
    </citation>
    <scope>NUCLEOTIDE SEQUENCE [LARGE SCALE GENOMIC DNA]</scope>
    <source>
        <strain evidence="1 2">S4059</strain>
    </source>
</reference>
<proteinExistence type="predicted"/>
<organism evidence="1 2">
    <name type="scientific">Pseudoalteromonas rubra</name>
    <dbReference type="NCBI Taxonomy" id="43658"/>
    <lineage>
        <taxon>Bacteria</taxon>
        <taxon>Pseudomonadati</taxon>
        <taxon>Pseudomonadota</taxon>
        <taxon>Gammaproteobacteria</taxon>
        <taxon>Alteromonadales</taxon>
        <taxon>Pseudoalteromonadaceae</taxon>
        <taxon>Pseudoalteromonas</taxon>
    </lineage>
</organism>
<dbReference type="AlphaFoldDB" id="A0A5S3UXA1"/>
<gene>
    <name evidence="1" type="ORF">CWC22_009455</name>
</gene>
<dbReference type="Proteomes" id="UP000305729">
    <property type="component" value="Chromosome 1"/>
</dbReference>
<accession>A0A5S3UXA1</accession>
<evidence type="ECO:0000313" key="1">
    <source>
        <dbReference type="EMBL" id="QPB83201.1"/>
    </source>
</evidence>
<dbReference type="EMBL" id="CP045429">
    <property type="protein sequence ID" value="QPB83201.1"/>
    <property type="molecule type" value="Genomic_DNA"/>
</dbReference>